<sequence length="188" mass="21773">METRIIAILFFTLSFCRSVLAQEMIGIPNGRFDISKMIVYKRDFSPIQLHSNDPERKIYILKNNKSCLKCFSEITNYLQSLMSQTDSIKFCSISLCDSSVFQMKNYIYENKTTMGILDNLFVFYPSVENTEPLQAPSNSIFNLYNIDITPAIVMQYKNKLVLVRYQEMYLGSNFSKATVSSAFSRVFR</sequence>
<name>A0AAJ5W9L6_9SPHI</name>
<accession>A0AAJ5W9L6</accession>
<dbReference type="AlphaFoldDB" id="A0AAJ5W9L6"/>
<organism evidence="1 2">
    <name type="scientific">Candidatus Pedobacter colombiensis</name>
    <dbReference type="NCBI Taxonomy" id="3121371"/>
    <lineage>
        <taxon>Bacteria</taxon>
        <taxon>Pseudomonadati</taxon>
        <taxon>Bacteroidota</taxon>
        <taxon>Sphingobacteriia</taxon>
        <taxon>Sphingobacteriales</taxon>
        <taxon>Sphingobacteriaceae</taxon>
        <taxon>Pedobacter</taxon>
    </lineage>
</organism>
<reference evidence="1" key="1">
    <citation type="submission" date="2023-03" db="EMBL/GenBank/DDBJ databases">
        <title>Andean soil-derived lignocellulolytic bacterial consortium as a source of novel taxa and putative plastic-active enzymes.</title>
        <authorList>
            <person name="Diaz-Garcia L."/>
            <person name="Chuvochina M."/>
            <person name="Feuerriegel G."/>
            <person name="Bunk B."/>
            <person name="Sproer C."/>
            <person name="Streit W.R."/>
            <person name="Rodriguez L.M."/>
            <person name="Overmann J."/>
            <person name="Jimenez D.J."/>
        </authorList>
    </citation>
    <scope>NUCLEOTIDE SEQUENCE</scope>
    <source>
        <strain evidence="1">MAG 3858</strain>
    </source>
</reference>
<gene>
    <name evidence="1" type="ORF">P0Y49_09160</name>
</gene>
<dbReference type="EMBL" id="CP119313">
    <property type="protein sequence ID" value="WEK21308.1"/>
    <property type="molecule type" value="Genomic_DNA"/>
</dbReference>
<dbReference type="Proteomes" id="UP001214530">
    <property type="component" value="Chromosome"/>
</dbReference>
<evidence type="ECO:0000313" key="2">
    <source>
        <dbReference type="Proteomes" id="UP001214530"/>
    </source>
</evidence>
<evidence type="ECO:0000313" key="1">
    <source>
        <dbReference type="EMBL" id="WEK21308.1"/>
    </source>
</evidence>
<protein>
    <submittedName>
        <fullName evidence="1">Uncharacterized protein</fullName>
    </submittedName>
</protein>
<proteinExistence type="predicted"/>